<evidence type="ECO:0000313" key="9">
    <source>
        <dbReference type="EMBL" id="QHS63385.1"/>
    </source>
</evidence>
<dbReference type="PANTHER" id="PTHR30069">
    <property type="entry name" value="TONB-DEPENDENT OUTER MEMBRANE RECEPTOR"/>
    <property type="match status" value="1"/>
</dbReference>
<dbReference type="Gene3D" id="2.60.40.1120">
    <property type="entry name" value="Carboxypeptidase-like, regulatory domain"/>
    <property type="match status" value="1"/>
</dbReference>
<dbReference type="InterPro" id="IPR057601">
    <property type="entry name" value="Oar-like_b-barrel"/>
</dbReference>
<dbReference type="GO" id="GO:0044718">
    <property type="term" value="P:siderophore transmembrane transport"/>
    <property type="evidence" value="ECO:0007669"/>
    <property type="project" value="TreeGrafter"/>
</dbReference>
<dbReference type="AlphaFoldDB" id="A0A6B9ZQ36"/>
<feature type="signal peptide" evidence="7">
    <location>
        <begin position="1"/>
        <end position="25"/>
    </location>
</feature>
<gene>
    <name evidence="9" type="ORF">GWR21_28500</name>
</gene>
<feature type="domain" description="TonB-dependent transporter Oar-like beta-barrel" evidence="8">
    <location>
        <begin position="243"/>
        <end position="714"/>
    </location>
</feature>
<evidence type="ECO:0000256" key="2">
    <source>
        <dbReference type="ARBA" id="ARBA00022448"/>
    </source>
</evidence>
<dbReference type="Pfam" id="PF13620">
    <property type="entry name" value="CarboxypepD_reg"/>
    <property type="match status" value="1"/>
</dbReference>
<dbReference type="GO" id="GO:0015344">
    <property type="term" value="F:siderophore uptake transmembrane transporter activity"/>
    <property type="evidence" value="ECO:0007669"/>
    <property type="project" value="TreeGrafter"/>
</dbReference>
<accession>A0A6B9ZQ36</accession>
<evidence type="ECO:0000256" key="1">
    <source>
        <dbReference type="ARBA" id="ARBA00004571"/>
    </source>
</evidence>
<name>A0A6B9ZQ36_9BACT</name>
<dbReference type="Gene3D" id="2.40.170.20">
    <property type="entry name" value="TonB-dependent receptor, beta-barrel domain"/>
    <property type="match status" value="1"/>
</dbReference>
<comment type="subcellular location">
    <subcellularLocation>
        <location evidence="1">Cell outer membrane</location>
        <topology evidence="1">Multi-pass membrane protein</topology>
    </subcellularLocation>
</comment>
<dbReference type="Pfam" id="PF25183">
    <property type="entry name" value="OMP_b-brl_4"/>
    <property type="match status" value="1"/>
</dbReference>
<feature type="chain" id="PRO_5025459366" evidence="7">
    <location>
        <begin position="26"/>
        <end position="1074"/>
    </location>
</feature>
<dbReference type="InterPro" id="IPR008969">
    <property type="entry name" value="CarboxyPept-like_regulatory"/>
</dbReference>
<reference evidence="9 10" key="1">
    <citation type="submission" date="2020-01" db="EMBL/GenBank/DDBJ databases">
        <title>Complete genome sequence of Chitinophaga sp. H33E-04 isolated from quinoa roots.</title>
        <authorList>
            <person name="Weon H.-Y."/>
            <person name="Lee S.A."/>
        </authorList>
    </citation>
    <scope>NUCLEOTIDE SEQUENCE [LARGE SCALE GENOMIC DNA]</scope>
    <source>
        <strain evidence="9 10">H33E-04</strain>
    </source>
</reference>
<evidence type="ECO:0000256" key="6">
    <source>
        <dbReference type="ARBA" id="ARBA00023237"/>
    </source>
</evidence>
<evidence type="ECO:0000256" key="7">
    <source>
        <dbReference type="SAM" id="SignalP"/>
    </source>
</evidence>
<dbReference type="PANTHER" id="PTHR30069:SF46">
    <property type="entry name" value="OAR PROTEIN"/>
    <property type="match status" value="1"/>
</dbReference>
<evidence type="ECO:0000259" key="8">
    <source>
        <dbReference type="Pfam" id="PF25183"/>
    </source>
</evidence>
<evidence type="ECO:0000313" key="10">
    <source>
        <dbReference type="Proteomes" id="UP000476411"/>
    </source>
</evidence>
<sequence length="1074" mass="117861">MYQPNLTKLLGSLFFACFMFLGARAQVTTATLSGIVKNEAGQPLPGATIRVTFADAGINKGLVTKSDGSFVVPNLRVGGPYTVTASYTGFATETATGVYLTLGQNTALDLRLQETAGKLNEVVISGRSTIFNDQRTGASTNISGQQIRQLPTISRSADDYLRITPSASPTYNGISFAGRNGQYNNFSLDGAVFNNPFGLDAPAPGGQTNAQPISLDAIDQIQINIAPYDVTQSGFTGAGVNTVTKSGSNKFGGTVYAFYRNDAISGDKIDGEKLKVPTLEHFQGGFSLGGAVKKDKLFYFVNFETEQRTDGASAYVARNNSNAGDVTTSRVLESDLIAVQNALQQRFGYATGPYQDYEYKRKNYKWLAKLDWVINSQHSLSFTYNGLDASQEKGAHPNAINRRGPDAITLQFRNSGYKMINKLHSFGLELKSNFNDTYSNKFRAVFTTFRDKRDPFSSPFPVLNITKYNVPYIVTGYEPFSINNRLNQDALQLTDNFNIILPKHTLTIGASYEQFKFGNSFNLTGFGFTVFSGVDIATFLGNVASGGYDANVTYAKNRVAADQWTWYYLTVGQLSAYLQDEFSVAPNFKLTYGVRFDKALYFPSKASYNSPNVNADGTFAGTFVEGSPTVPNTDNLTLFDENGNPVRNGPGQSIDNTRMPSGKILVSPRLGFNWDIKGDKTIQLRGGTGLFTGRFPFVWLGNAIGNPFTGYYNVTAHNFKWPQIWRSNIGLDYKLPIGTVLSADIAYSKDINAMMVRDYGLGTPTGTLNSGTGDNREVYQTADKGNTGTYVFTNVKAGYSFNGTFQAQQTFGKGYFLMMGYNYLVAKDASSISAEISGDAFDRNPILGNANRAVESTSLYGNKHRITFAGIKKFEYGKGKYATTISFFANWTSGNRFSYVYGGDVNNDGSFANDLMYVPTAGEIRSMNFATLTDAEGNTQNAAAQGAALEAFISQDKYLNGHRGQYTGKYAGETPWFSQIDMRVLQDFNFKGKEKTSTIQVSFDVVNLGNLISSKWGLRKYASNSGYYQPLAFAGRDGSGKAIYQFDPSQRKTFITNPDLISRWQLQLGIRYSF</sequence>
<keyword evidence="3" id="KW-1134">Transmembrane beta strand</keyword>
<keyword evidence="9" id="KW-0675">Receptor</keyword>
<evidence type="ECO:0000256" key="4">
    <source>
        <dbReference type="ARBA" id="ARBA00022692"/>
    </source>
</evidence>
<dbReference type="InterPro" id="IPR039426">
    <property type="entry name" value="TonB-dep_rcpt-like"/>
</dbReference>
<organism evidence="9 10">
    <name type="scientific">Chitinophaga agri</name>
    <dbReference type="NCBI Taxonomy" id="2703787"/>
    <lineage>
        <taxon>Bacteria</taxon>
        <taxon>Pseudomonadati</taxon>
        <taxon>Bacteroidota</taxon>
        <taxon>Chitinophagia</taxon>
        <taxon>Chitinophagales</taxon>
        <taxon>Chitinophagaceae</taxon>
        <taxon>Chitinophaga</taxon>
    </lineage>
</organism>
<dbReference type="GO" id="GO:0009279">
    <property type="term" value="C:cell outer membrane"/>
    <property type="evidence" value="ECO:0007669"/>
    <property type="project" value="UniProtKB-SubCell"/>
</dbReference>
<dbReference type="SUPFAM" id="SSF56935">
    <property type="entry name" value="Porins"/>
    <property type="match status" value="1"/>
</dbReference>
<keyword evidence="5" id="KW-0472">Membrane</keyword>
<dbReference type="InterPro" id="IPR036942">
    <property type="entry name" value="Beta-barrel_TonB_sf"/>
</dbReference>
<keyword evidence="2" id="KW-0813">Transport</keyword>
<evidence type="ECO:0000256" key="5">
    <source>
        <dbReference type="ARBA" id="ARBA00023136"/>
    </source>
</evidence>
<keyword evidence="10" id="KW-1185">Reference proteome</keyword>
<protein>
    <submittedName>
        <fullName evidence="9">TonB-dependent receptor</fullName>
    </submittedName>
</protein>
<keyword evidence="4" id="KW-0812">Transmembrane</keyword>
<keyword evidence="7" id="KW-0732">Signal</keyword>
<dbReference type="KEGG" id="chih:GWR21_28500"/>
<dbReference type="EMBL" id="CP048113">
    <property type="protein sequence ID" value="QHS63385.1"/>
    <property type="molecule type" value="Genomic_DNA"/>
</dbReference>
<evidence type="ECO:0000256" key="3">
    <source>
        <dbReference type="ARBA" id="ARBA00022452"/>
    </source>
</evidence>
<dbReference type="SUPFAM" id="SSF49464">
    <property type="entry name" value="Carboxypeptidase regulatory domain-like"/>
    <property type="match status" value="1"/>
</dbReference>
<proteinExistence type="predicted"/>
<keyword evidence="6" id="KW-0998">Cell outer membrane</keyword>
<dbReference type="Proteomes" id="UP000476411">
    <property type="component" value="Chromosome"/>
</dbReference>
<dbReference type="RefSeq" id="WP_162335101.1">
    <property type="nucleotide sequence ID" value="NZ_CP048113.1"/>
</dbReference>